<protein>
    <submittedName>
        <fullName evidence="3">Glycosyltransferase involved in cell wall biosynthesis</fullName>
    </submittedName>
</protein>
<evidence type="ECO:0000256" key="1">
    <source>
        <dbReference type="ARBA" id="ARBA00022679"/>
    </source>
</evidence>
<gene>
    <name evidence="3" type="ORF">IE37_01276</name>
</gene>
<dbReference type="EMBL" id="QGDI01000004">
    <property type="protein sequence ID" value="PWJ13471.1"/>
    <property type="molecule type" value="Genomic_DNA"/>
</dbReference>
<dbReference type="AlphaFoldDB" id="A0A315XZZ1"/>
<feature type="domain" description="Glycosyl transferase family 1" evidence="2">
    <location>
        <begin position="215"/>
        <end position="373"/>
    </location>
</feature>
<dbReference type="CDD" id="cd03801">
    <property type="entry name" value="GT4_PimA-like"/>
    <property type="match status" value="1"/>
</dbReference>
<dbReference type="PANTHER" id="PTHR46401">
    <property type="entry name" value="GLYCOSYLTRANSFERASE WBBK-RELATED"/>
    <property type="match status" value="1"/>
</dbReference>
<dbReference type="Gene3D" id="3.40.50.2000">
    <property type="entry name" value="Glycogen Phosphorylase B"/>
    <property type="match status" value="2"/>
</dbReference>
<comment type="caution">
    <text evidence="3">The sequence shown here is derived from an EMBL/GenBank/DDBJ whole genome shotgun (WGS) entry which is preliminary data.</text>
</comment>
<dbReference type="OrthoDB" id="502646at2"/>
<dbReference type="PANTHER" id="PTHR46401:SF2">
    <property type="entry name" value="GLYCOSYLTRANSFERASE WBBK-RELATED"/>
    <property type="match status" value="1"/>
</dbReference>
<organism evidence="3 4">
    <name type="scientific">Ruminococcus flavefaciens</name>
    <dbReference type="NCBI Taxonomy" id="1265"/>
    <lineage>
        <taxon>Bacteria</taxon>
        <taxon>Bacillati</taxon>
        <taxon>Bacillota</taxon>
        <taxon>Clostridia</taxon>
        <taxon>Eubacteriales</taxon>
        <taxon>Oscillospiraceae</taxon>
        <taxon>Ruminococcus</taxon>
    </lineage>
</organism>
<evidence type="ECO:0000259" key="2">
    <source>
        <dbReference type="Pfam" id="PF00534"/>
    </source>
</evidence>
<evidence type="ECO:0000313" key="3">
    <source>
        <dbReference type="EMBL" id="PWJ13471.1"/>
    </source>
</evidence>
<dbReference type="GO" id="GO:0009103">
    <property type="term" value="P:lipopolysaccharide biosynthetic process"/>
    <property type="evidence" value="ECO:0007669"/>
    <property type="project" value="TreeGrafter"/>
</dbReference>
<dbReference type="InterPro" id="IPR001296">
    <property type="entry name" value="Glyco_trans_1"/>
</dbReference>
<keyword evidence="1 3" id="KW-0808">Transferase</keyword>
<accession>A0A315XZZ1</accession>
<dbReference type="SUPFAM" id="SSF53756">
    <property type="entry name" value="UDP-Glycosyltransferase/glycogen phosphorylase"/>
    <property type="match status" value="1"/>
</dbReference>
<proteinExistence type="predicted"/>
<sequence length="403" mass="45762">MKKIGFVIPWYGENIPGGAEMELRQVTDRLHRAGVELEILTTCIKDAGSDWSRNFHKEGTETASNGITVRRFRVGERNAAAFDAVNAKLMKGMRITPAEEDIFLTEMAECSALYGYMKEHSEEYSLFVFIPYLLCTTYNGTKMFPEKSVLIPCFHDEAYAYISRYKEVFPKAAGMIFNARPESELAERLYGFSKSGTKTIVMGIGMDTDIKPDADAFRKKFGIDSPFIVYAGRKDKGKNVHTLVQYFAEYLKRRDTDLKLVLMGGGSIELPDELVRQKRIIDLGFVDIQDKYNGQAAAEFLCQPSKNESFSLVIMESWLCGRPVLVHSGCPVTRNFVSESDGGLYFGDYFEFEGCTDWILRNREKAALMGRNGGDYVRSNFAWDVIVEKYKKFFAEVIGEREQ</sequence>
<dbReference type="STRING" id="1265.SAMN02910280_1616"/>
<dbReference type="Proteomes" id="UP000245720">
    <property type="component" value="Unassembled WGS sequence"/>
</dbReference>
<evidence type="ECO:0000313" key="4">
    <source>
        <dbReference type="Proteomes" id="UP000245720"/>
    </source>
</evidence>
<dbReference type="GO" id="GO:0016757">
    <property type="term" value="F:glycosyltransferase activity"/>
    <property type="evidence" value="ECO:0007669"/>
    <property type="project" value="InterPro"/>
</dbReference>
<dbReference type="Pfam" id="PF00534">
    <property type="entry name" value="Glycos_transf_1"/>
    <property type="match status" value="1"/>
</dbReference>
<reference evidence="3 4" key="1">
    <citation type="submission" date="2018-05" db="EMBL/GenBank/DDBJ databases">
        <title>The Hungate 1000. A catalogue of reference genomes from the rumen microbiome.</title>
        <authorList>
            <person name="Kelly W."/>
        </authorList>
    </citation>
    <scope>NUCLEOTIDE SEQUENCE [LARGE SCALE GENOMIC DNA]</scope>
    <source>
        <strain evidence="3 4">SAb67</strain>
    </source>
</reference>
<dbReference type="RefSeq" id="WP_109726098.1">
    <property type="nucleotide sequence ID" value="NZ_QGDI01000004.1"/>
</dbReference>
<name>A0A315XZZ1_RUMFL</name>